<accession>A0A437UQC8</accession>
<sequence length="235" mass="27819">MEINDQIRHEREIRNLSRDEFKESLFETTGLNVSSKTIQRWEEGVLPNIIELQCLAEYFGIKASDLLDEEKDPFVLSRNELYDFGENLLGYSLMDNFTDLMSVYYITKKNNSGFEFLPRYDIELQGANFLLSSSQSYSEAIRFANHFFDWIERCRKIYSSENEKGNEIFLHDDSVGSRSYFDPRTILDAEEMILIKEGIISELYWFNQEISEYLYDKFNGKMSSNLSFIRRKIYS</sequence>
<evidence type="ECO:0000313" key="2">
    <source>
        <dbReference type="EMBL" id="RVU95736.1"/>
    </source>
</evidence>
<protein>
    <submittedName>
        <fullName evidence="2">XRE family transcriptional regulator</fullName>
    </submittedName>
</protein>
<name>A0A437UQC8_ENTAV</name>
<dbReference type="AlphaFoldDB" id="A0A437UQC8"/>
<dbReference type="SUPFAM" id="SSF47413">
    <property type="entry name" value="lambda repressor-like DNA-binding domains"/>
    <property type="match status" value="1"/>
</dbReference>
<organism evidence="2 3">
    <name type="scientific">Enterococcus avium</name>
    <name type="common">Streptococcus avium</name>
    <dbReference type="NCBI Taxonomy" id="33945"/>
    <lineage>
        <taxon>Bacteria</taxon>
        <taxon>Bacillati</taxon>
        <taxon>Bacillota</taxon>
        <taxon>Bacilli</taxon>
        <taxon>Lactobacillales</taxon>
        <taxon>Enterococcaceae</taxon>
        <taxon>Enterococcus</taxon>
    </lineage>
</organism>
<proteinExistence type="predicted"/>
<dbReference type="InterPro" id="IPR010982">
    <property type="entry name" value="Lambda_DNA-bd_dom_sf"/>
</dbReference>
<dbReference type="Gene3D" id="1.10.260.40">
    <property type="entry name" value="lambda repressor-like DNA-binding domains"/>
    <property type="match status" value="1"/>
</dbReference>
<dbReference type="CDD" id="cd00093">
    <property type="entry name" value="HTH_XRE"/>
    <property type="match status" value="1"/>
</dbReference>
<dbReference type="Proteomes" id="UP000288388">
    <property type="component" value="Unassembled WGS sequence"/>
</dbReference>
<gene>
    <name evidence="2" type="ORF">EK398_13265</name>
</gene>
<evidence type="ECO:0000313" key="3">
    <source>
        <dbReference type="Proteomes" id="UP000288388"/>
    </source>
</evidence>
<comment type="caution">
    <text evidence="2">The sequence shown here is derived from an EMBL/GenBank/DDBJ whole genome shotgun (WGS) entry which is preliminary data.</text>
</comment>
<dbReference type="EMBL" id="RYZS01000001">
    <property type="protein sequence ID" value="RVU95736.1"/>
    <property type="molecule type" value="Genomic_DNA"/>
</dbReference>
<feature type="domain" description="HTH cro/C1-type" evidence="1">
    <location>
        <begin position="31"/>
        <end position="66"/>
    </location>
</feature>
<dbReference type="PROSITE" id="PS50943">
    <property type="entry name" value="HTH_CROC1"/>
    <property type="match status" value="1"/>
</dbReference>
<dbReference type="RefSeq" id="WP_127979304.1">
    <property type="nucleotide sequence ID" value="NZ_RYZS01000001.1"/>
</dbReference>
<evidence type="ECO:0000259" key="1">
    <source>
        <dbReference type="PROSITE" id="PS50943"/>
    </source>
</evidence>
<reference evidence="2 3" key="1">
    <citation type="submission" date="2018-12" db="EMBL/GenBank/DDBJ databases">
        <title>A novel vanA-carrying plasmid in a clinical isolate of Enterococcus avium.</title>
        <authorList>
            <person name="Bernasconi O.J."/>
            <person name="Luzzaro F."/>
            <person name="Endimiani A."/>
        </authorList>
    </citation>
    <scope>NUCLEOTIDE SEQUENCE [LARGE SCALE GENOMIC DNA]</scope>
    <source>
        <strain evidence="2 3">LC0559/18</strain>
    </source>
</reference>
<dbReference type="InterPro" id="IPR001387">
    <property type="entry name" value="Cro/C1-type_HTH"/>
</dbReference>
<dbReference type="GO" id="GO:0003677">
    <property type="term" value="F:DNA binding"/>
    <property type="evidence" value="ECO:0007669"/>
    <property type="project" value="InterPro"/>
</dbReference>